<proteinExistence type="predicted"/>
<dbReference type="AlphaFoldDB" id="J3LFZ2"/>
<reference evidence="2" key="1">
    <citation type="submission" date="2013-04" db="UniProtKB">
        <authorList>
            <consortium name="EnsemblPlants"/>
        </authorList>
    </citation>
    <scope>IDENTIFICATION</scope>
</reference>
<dbReference type="Proteomes" id="UP000006038">
    <property type="component" value="Unassembled WGS sequence"/>
</dbReference>
<evidence type="ECO:0000313" key="3">
    <source>
        <dbReference type="Proteomes" id="UP000006038"/>
    </source>
</evidence>
<feature type="region of interest" description="Disordered" evidence="1">
    <location>
        <begin position="42"/>
        <end position="62"/>
    </location>
</feature>
<accession>J3LFZ2</accession>
<feature type="region of interest" description="Disordered" evidence="1">
    <location>
        <begin position="106"/>
        <end position="128"/>
    </location>
</feature>
<dbReference type="Gramene" id="OB02G35590.1">
    <property type="protein sequence ID" value="OB02G35590.1"/>
    <property type="gene ID" value="OB02G35590"/>
</dbReference>
<evidence type="ECO:0000256" key="1">
    <source>
        <dbReference type="SAM" id="MobiDB-lite"/>
    </source>
</evidence>
<dbReference type="EnsemblPlants" id="OB02G35590.1">
    <property type="protein sequence ID" value="OB02G35590.1"/>
    <property type="gene ID" value="OB02G35590"/>
</dbReference>
<organism evidence="2">
    <name type="scientific">Oryza brachyantha</name>
    <name type="common">malo sina</name>
    <dbReference type="NCBI Taxonomy" id="4533"/>
    <lineage>
        <taxon>Eukaryota</taxon>
        <taxon>Viridiplantae</taxon>
        <taxon>Streptophyta</taxon>
        <taxon>Embryophyta</taxon>
        <taxon>Tracheophyta</taxon>
        <taxon>Spermatophyta</taxon>
        <taxon>Magnoliopsida</taxon>
        <taxon>Liliopsida</taxon>
        <taxon>Poales</taxon>
        <taxon>Poaceae</taxon>
        <taxon>BOP clade</taxon>
        <taxon>Oryzoideae</taxon>
        <taxon>Oryzeae</taxon>
        <taxon>Oryzinae</taxon>
        <taxon>Oryza</taxon>
    </lineage>
</organism>
<protein>
    <submittedName>
        <fullName evidence="2">Uncharacterized protein</fullName>
    </submittedName>
</protein>
<name>J3LFZ2_ORYBR</name>
<sequence>MVIGAFGAPPGNTHQSPVASVTAIIKVQNAASCTLACLSNQEGEGTGYERKKKKKRMERNGDTRLQMEATGLQKSRWAKQRGEVHQSIAWRSVSLGPKERSALTTPICFGSSTTLSSEKDGGGDDQDS</sequence>
<evidence type="ECO:0000313" key="2">
    <source>
        <dbReference type="EnsemblPlants" id="OB02G35590.1"/>
    </source>
</evidence>
<dbReference type="HOGENOM" id="CLU_1962984_0_0_1"/>
<keyword evidence="3" id="KW-1185">Reference proteome</keyword>